<name>A0A087G5L6_ARAAL</name>
<dbReference type="Gene3D" id="3.40.50.10140">
    <property type="entry name" value="Toll/interleukin-1 receptor homology (TIR) domain"/>
    <property type="match status" value="1"/>
</dbReference>
<dbReference type="Proteomes" id="UP000029120">
    <property type="component" value="Chromosome 8"/>
</dbReference>
<keyword evidence="1" id="KW-0520">NAD</keyword>
<evidence type="ECO:0000313" key="4">
    <source>
        <dbReference type="Proteomes" id="UP000029120"/>
    </source>
</evidence>
<proteinExistence type="predicted"/>
<dbReference type="InterPro" id="IPR000157">
    <property type="entry name" value="TIR_dom"/>
</dbReference>
<dbReference type="Gramene" id="KFK25168">
    <property type="protein sequence ID" value="KFK25168"/>
    <property type="gene ID" value="AALP_AA8G075400"/>
</dbReference>
<dbReference type="AlphaFoldDB" id="A0A087G5L6"/>
<dbReference type="OrthoDB" id="6160824at2759"/>
<protein>
    <recommendedName>
        <fullName evidence="2">TIR domain-containing protein</fullName>
    </recommendedName>
</protein>
<dbReference type="InterPro" id="IPR035897">
    <property type="entry name" value="Toll_tir_struct_dom_sf"/>
</dbReference>
<dbReference type="SUPFAM" id="SSF52200">
    <property type="entry name" value="Toll/Interleukin receptor TIR domain"/>
    <property type="match status" value="1"/>
</dbReference>
<organism evidence="3 4">
    <name type="scientific">Arabis alpina</name>
    <name type="common">Alpine rock-cress</name>
    <dbReference type="NCBI Taxonomy" id="50452"/>
    <lineage>
        <taxon>Eukaryota</taxon>
        <taxon>Viridiplantae</taxon>
        <taxon>Streptophyta</taxon>
        <taxon>Embryophyta</taxon>
        <taxon>Tracheophyta</taxon>
        <taxon>Spermatophyta</taxon>
        <taxon>Magnoliopsida</taxon>
        <taxon>eudicotyledons</taxon>
        <taxon>Gunneridae</taxon>
        <taxon>Pentapetalae</taxon>
        <taxon>rosids</taxon>
        <taxon>malvids</taxon>
        <taxon>Brassicales</taxon>
        <taxon>Brassicaceae</taxon>
        <taxon>Arabideae</taxon>
        <taxon>Arabis</taxon>
    </lineage>
</organism>
<evidence type="ECO:0000259" key="2">
    <source>
        <dbReference type="PROSITE" id="PS50104"/>
    </source>
</evidence>
<dbReference type="OMA" id="SACATQE"/>
<evidence type="ECO:0000313" key="3">
    <source>
        <dbReference type="EMBL" id="KFK25168.1"/>
    </source>
</evidence>
<dbReference type="EMBL" id="CM002876">
    <property type="protein sequence ID" value="KFK25168.1"/>
    <property type="molecule type" value="Genomic_DNA"/>
</dbReference>
<accession>A0A087G5L6</accession>
<dbReference type="PROSITE" id="PS50104">
    <property type="entry name" value="TIR"/>
    <property type="match status" value="1"/>
</dbReference>
<gene>
    <name evidence="3" type="ordered locus">AALP_Aa8g075400</name>
</gene>
<dbReference type="SMART" id="SM00255">
    <property type="entry name" value="TIR"/>
    <property type="match status" value="1"/>
</dbReference>
<dbReference type="PANTHER" id="PTHR32009">
    <property type="entry name" value="TMV RESISTANCE PROTEIN N-LIKE"/>
    <property type="match status" value="1"/>
</dbReference>
<feature type="domain" description="TIR" evidence="2">
    <location>
        <begin position="11"/>
        <end position="145"/>
    </location>
</feature>
<dbReference type="PANTHER" id="PTHR32009:SF121">
    <property type="entry name" value="SIMILAR TO PART OF DISEASE RESISTANCE PROTEIN-RELATED"/>
    <property type="match status" value="1"/>
</dbReference>
<dbReference type="GO" id="GO:0007165">
    <property type="term" value="P:signal transduction"/>
    <property type="evidence" value="ECO:0007669"/>
    <property type="project" value="InterPro"/>
</dbReference>
<evidence type="ECO:0000256" key="1">
    <source>
        <dbReference type="ARBA" id="ARBA00023027"/>
    </source>
</evidence>
<reference evidence="4" key="1">
    <citation type="journal article" date="2015" name="Nat. Plants">
        <title>Genome expansion of Arabis alpina linked with retrotransposition and reduced symmetric DNA methylation.</title>
        <authorList>
            <person name="Willing E.M."/>
            <person name="Rawat V."/>
            <person name="Mandakova T."/>
            <person name="Maumus F."/>
            <person name="James G.V."/>
            <person name="Nordstroem K.J."/>
            <person name="Becker C."/>
            <person name="Warthmann N."/>
            <person name="Chica C."/>
            <person name="Szarzynska B."/>
            <person name="Zytnicki M."/>
            <person name="Albani M.C."/>
            <person name="Kiefer C."/>
            <person name="Bergonzi S."/>
            <person name="Castaings L."/>
            <person name="Mateos J.L."/>
            <person name="Berns M.C."/>
            <person name="Bujdoso N."/>
            <person name="Piofczyk T."/>
            <person name="de Lorenzo L."/>
            <person name="Barrero-Sicilia C."/>
            <person name="Mateos I."/>
            <person name="Piednoel M."/>
            <person name="Hagmann J."/>
            <person name="Chen-Min-Tao R."/>
            <person name="Iglesias-Fernandez R."/>
            <person name="Schuster S.C."/>
            <person name="Alonso-Blanco C."/>
            <person name="Roudier F."/>
            <person name="Carbonero P."/>
            <person name="Paz-Ares J."/>
            <person name="Davis S.J."/>
            <person name="Pecinka A."/>
            <person name="Quesneville H."/>
            <person name="Colot V."/>
            <person name="Lysak M.A."/>
            <person name="Weigel D."/>
            <person name="Coupland G."/>
            <person name="Schneeberger K."/>
        </authorList>
    </citation>
    <scope>NUCLEOTIDE SEQUENCE [LARGE SCALE GENOMIC DNA]</scope>
    <source>
        <strain evidence="4">cv. Pajares</strain>
    </source>
</reference>
<sequence>MLSSSSFTSPQKFDVFLTFRGKDTRRTLVSFLYKELIRMGLRTFKDDTELEIGFQDISLAIQGSKVAIVVVSVDYPASGWCLDELVKIMDVERNGSLIVIPIFYDVEPSHLRRQIRKVAKQFKKHEEREDHETVVSWRQALVRSMFTRLER</sequence>
<keyword evidence="4" id="KW-1185">Reference proteome</keyword>
<dbReference type="Pfam" id="PF01582">
    <property type="entry name" value="TIR"/>
    <property type="match status" value="1"/>
</dbReference>